<dbReference type="PROSITE" id="PS00160">
    <property type="entry name" value="ALDOLASE_KDPG_KHG_2"/>
    <property type="match status" value="1"/>
</dbReference>
<dbReference type="GO" id="GO:0008675">
    <property type="term" value="F:2-dehydro-3-deoxy-phosphogluconate aldolase activity"/>
    <property type="evidence" value="ECO:0007669"/>
    <property type="project" value="UniProtKB-EC"/>
</dbReference>
<dbReference type="PANTHER" id="PTHR30246">
    <property type="entry name" value="2-KETO-3-DEOXY-6-PHOSPHOGLUCONATE ALDOLASE"/>
    <property type="match status" value="1"/>
</dbReference>
<evidence type="ECO:0000256" key="5">
    <source>
        <dbReference type="ARBA" id="ARBA00023277"/>
    </source>
</evidence>
<dbReference type="AlphaFoldDB" id="A0A3M8H6P6"/>
<dbReference type="Proteomes" id="UP000279909">
    <property type="component" value="Unassembled WGS sequence"/>
</dbReference>
<proteinExistence type="inferred from homology"/>
<dbReference type="EC" id="4.1.3.16" evidence="6"/>
<dbReference type="Pfam" id="PF01081">
    <property type="entry name" value="Aldolase"/>
    <property type="match status" value="1"/>
</dbReference>
<dbReference type="SUPFAM" id="SSF51569">
    <property type="entry name" value="Aldolase"/>
    <property type="match status" value="1"/>
</dbReference>
<comment type="caution">
    <text evidence="6">The sequence shown here is derived from an EMBL/GenBank/DDBJ whole genome shotgun (WGS) entry which is preliminary data.</text>
</comment>
<dbReference type="InterPro" id="IPR000887">
    <property type="entry name" value="Aldlse_KDPG_KHG"/>
</dbReference>
<keyword evidence="7" id="KW-1185">Reference proteome</keyword>
<dbReference type="InterPro" id="IPR031338">
    <property type="entry name" value="KDPG/KHG_AS_2"/>
</dbReference>
<comment type="similarity">
    <text evidence="2">Belongs to the KHG/KDPG aldolase family.</text>
</comment>
<evidence type="ECO:0000313" key="7">
    <source>
        <dbReference type="Proteomes" id="UP000279909"/>
    </source>
</evidence>
<protein>
    <submittedName>
        <fullName evidence="6">Bifunctional 4-hydroxy-2-oxoglutarate aldolase/2-dehydro-3-deoxy-phosphogluconate aldolase</fullName>
        <ecNumber evidence="6">4.1.2.14</ecNumber>
        <ecNumber evidence="6">4.1.3.16</ecNumber>
    </submittedName>
</protein>
<dbReference type="InterPro" id="IPR013785">
    <property type="entry name" value="Aldolase_TIM"/>
</dbReference>
<dbReference type="NCBIfam" id="TIGR01182">
    <property type="entry name" value="eda"/>
    <property type="match status" value="1"/>
</dbReference>
<keyword evidence="5" id="KW-0119">Carbohydrate metabolism</keyword>
<keyword evidence="4 6" id="KW-0456">Lyase</keyword>
<sequence>MGMYSKLQGIQLIPVLRKIPYPLCHDLVKALKDGGIKAVEITLDSEKATEMIQEVKERNDGNLLVGAGTVLTVEDCERAIQAGAEFIVSPSLNIDVVNMCISENIPVIPGVFTPSEMQTAYSAGAKMIKLFPAETLGQKFIKNVRGPLPHIGIMTTGGINLQTARSYIEAGAQIVGAGSDLIKKDWLLSKNWEAITNEAIAWNRSLQV</sequence>
<evidence type="ECO:0000256" key="3">
    <source>
        <dbReference type="ARBA" id="ARBA00011233"/>
    </source>
</evidence>
<organism evidence="6 7">
    <name type="scientific">Lysinibacillus halotolerans</name>
    <dbReference type="NCBI Taxonomy" id="1368476"/>
    <lineage>
        <taxon>Bacteria</taxon>
        <taxon>Bacillati</taxon>
        <taxon>Bacillota</taxon>
        <taxon>Bacilli</taxon>
        <taxon>Bacillales</taxon>
        <taxon>Bacillaceae</taxon>
        <taxon>Lysinibacillus</taxon>
    </lineage>
</organism>
<dbReference type="CDD" id="cd00452">
    <property type="entry name" value="KDPG_aldolase"/>
    <property type="match status" value="1"/>
</dbReference>
<evidence type="ECO:0000256" key="1">
    <source>
        <dbReference type="ARBA" id="ARBA00004761"/>
    </source>
</evidence>
<gene>
    <name evidence="6" type="primary">eda</name>
    <name evidence="6" type="ORF">EC501_12375</name>
</gene>
<name>A0A3M8H6P6_9BACI</name>
<dbReference type="Gene3D" id="3.20.20.70">
    <property type="entry name" value="Aldolase class I"/>
    <property type="match status" value="1"/>
</dbReference>
<evidence type="ECO:0000256" key="4">
    <source>
        <dbReference type="ARBA" id="ARBA00023239"/>
    </source>
</evidence>
<dbReference type="PANTHER" id="PTHR30246:SF1">
    <property type="entry name" value="2-DEHYDRO-3-DEOXY-6-PHOSPHOGALACTONATE ALDOLASE-RELATED"/>
    <property type="match status" value="1"/>
</dbReference>
<comment type="subunit">
    <text evidence="3">Homotrimer.</text>
</comment>
<dbReference type="EC" id="4.1.2.14" evidence="6"/>
<comment type="pathway">
    <text evidence="1">Carbohydrate acid metabolism.</text>
</comment>
<dbReference type="EMBL" id="RHLQ01000031">
    <property type="protein sequence ID" value="RNC98092.1"/>
    <property type="molecule type" value="Genomic_DNA"/>
</dbReference>
<dbReference type="GO" id="GO:0008700">
    <property type="term" value="F:(R,S)-4-hydroxy-2-oxoglutarate aldolase activity"/>
    <property type="evidence" value="ECO:0007669"/>
    <property type="project" value="UniProtKB-EC"/>
</dbReference>
<evidence type="ECO:0000313" key="6">
    <source>
        <dbReference type="EMBL" id="RNC98092.1"/>
    </source>
</evidence>
<reference evidence="6 7" key="1">
    <citation type="journal article" date="2014" name="Int. J. Syst. Evol. Microbiol.">
        <title>Lysinibacillus halotolerans sp. nov., isolated from saline-alkaline soil.</title>
        <authorList>
            <person name="Kong D."/>
            <person name="Wang Y."/>
            <person name="Zhao B."/>
            <person name="Li Y."/>
            <person name="Song J."/>
            <person name="Zhai Y."/>
            <person name="Zhang C."/>
            <person name="Wang H."/>
            <person name="Chen X."/>
            <person name="Zhao B."/>
            <person name="Ruan Z."/>
        </authorList>
    </citation>
    <scope>NUCLEOTIDE SEQUENCE [LARGE SCALE GENOMIC DNA]</scope>
    <source>
        <strain evidence="6 7">MCCC 1A12703</strain>
    </source>
</reference>
<evidence type="ECO:0000256" key="2">
    <source>
        <dbReference type="ARBA" id="ARBA00006906"/>
    </source>
</evidence>
<accession>A0A3M8H6P6</accession>